<accession>A0A4R2FKZ8</accession>
<gene>
    <name evidence="1" type="ORF">EDC91_11221</name>
</gene>
<dbReference type="Proteomes" id="UP000294832">
    <property type="component" value="Unassembled WGS sequence"/>
</dbReference>
<protein>
    <submittedName>
        <fullName evidence="1">Uncharacterized protein</fullName>
    </submittedName>
</protein>
<dbReference type="RefSeq" id="WP_207904272.1">
    <property type="nucleotide sequence ID" value="NZ_SLWF01000012.1"/>
</dbReference>
<evidence type="ECO:0000313" key="2">
    <source>
        <dbReference type="Proteomes" id="UP000294832"/>
    </source>
</evidence>
<reference evidence="1 2" key="1">
    <citation type="submission" date="2019-03" db="EMBL/GenBank/DDBJ databases">
        <title>Freshwater and sediment microbial communities from various areas in North America, analyzing microbe dynamics in response to fracking.</title>
        <authorList>
            <person name="Lamendella R."/>
        </authorList>
    </citation>
    <scope>NUCLEOTIDE SEQUENCE [LARGE SCALE GENOMIC DNA]</scope>
    <source>
        <strain evidence="1 2">74A</strain>
    </source>
</reference>
<name>A0A4R2FKZ8_9GAMM</name>
<comment type="caution">
    <text evidence="1">The sequence shown here is derived from an EMBL/GenBank/DDBJ whole genome shotgun (WGS) entry which is preliminary data.</text>
</comment>
<organism evidence="1 2">
    <name type="scientific">Shewanella fodinae</name>
    <dbReference type="NCBI Taxonomy" id="552357"/>
    <lineage>
        <taxon>Bacteria</taxon>
        <taxon>Pseudomonadati</taxon>
        <taxon>Pseudomonadota</taxon>
        <taxon>Gammaproteobacteria</taxon>
        <taxon>Alteromonadales</taxon>
        <taxon>Shewanellaceae</taxon>
        <taxon>Shewanella</taxon>
    </lineage>
</organism>
<evidence type="ECO:0000313" key="1">
    <source>
        <dbReference type="EMBL" id="TCN84248.1"/>
    </source>
</evidence>
<dbReference type="AlphaFoldDB" id="A0A4R2FKZ8"/>
<dbReference type="EMBL" id="SLWF01000012">
    <property type="protein sequence ID" value="TCN84248.1"/>
    <property type="molecule type" value="Genomic_DNA"/>
</dbReference>
<sequence>MIDRRRFVDHDGNWVFVSGNNAAAEARAQALQCRYFVEDDEDEQVDDVLRSCYNCGYRRWTSSSFQCLAIKPATTN</sequence>
<proteinExistence type="predicted"/>
<keyword evidence="2" id="KW-1185">Reference proteome</keyword>